<reference evidence="3 5" key="2">
    <citation type="submission" date="2019-06" db="EMBL/GenBank/DDBJ databases">
        <title>Genomic Encyclopedia of Archaeal and Bacterial Type Strains, Phase II (KMG-II): from individual species to whole genera.</title>
        <authorList>
            <person name="Goeker M."/>
        </authorList>
    </citation>
    <scope>NUCLEOTIDE SEQUENCE [LARGE SCALE GENOMIC DNA]</scope>
    <source>
        <strain evidence="3 5">DSM 24789</strain>
    </source>
</reference>
<evidence type="ECO:0000259" key="1">
    <source>
        <dbReference type="Pfam" id="PF14129"/>
    </source>
</evidence>
<evidence type="ECO:0000313" key="5">
    <source>
        <dbReference type="Proteomes" id="UP000320773"/>
    </source>
</evidence>
<dbReference type="RefSeq" id="WP_014083262.1">
    <property type="nucleotide sequence ID" value="NZ_CBCSFI010000030.1"/>
</dbReference>
<dbReference type="Proteomes" id="UP000320773">
    <property type="component" value="Unassembled WGS sequence"/>
</dbReference>
<proteinExistence type="predicted"/>
<evidence type="ECO:0000313" key="4">
    <source>
        <dbReference type="Proteomes" id="UP000220828"/>
    </source>
</evidence>
<reference evidence="2 4" key="1">
    <citation type="submission" date="2017-09" db="EMBL/GenBank/DDBJ databases">
        <title>Whole genomes of Flavobacteriaceae.</title>
        <authorList>
            <person name="Stine C."/>
            <person name="Li C."/>
            <person name="Tadesse D."/>
        </authorList>
    </citation>
    <scope>NUCLEOTIDE SEQUENCE [LARGE SCALE GENOMIC DNA]</scope>
    <source>
        <strain evidence="2 4">ATCC 35036</strain>
    </source>
</reference>
<comment type="caution">
    <text evidence="2">The sequence shown here is derived from an EMBL/GenBank/DDBJ whole genome shotgun (WGS) entry which is preliminary data.</text>
</comment>
<evidence type="ECO:0000313" key="2">
    <source>
        <dbReference type="EMBL" id="PDS24516.1"/>
    </source>
</evidence>
<evidence type="ECO:0000313" key="3">
    <source>
        <dbReference type="EMBL" id="TQM41177.1"/>
    </source>
</evidence>
<dbReference type="EMBL" id="VFPJ01000001">
    <property type="protein sequence ID" value="TQM41177.1"/>
    <property type="molecule type" value="Genomic_DNA"/>
</dbReference>
<dbReference type="EMBL" id="PCMW01000041">
    <property type="protein sequence ID" value="PDS24516.1"/>
    <property type="molecule type" value="Genomic_DNA"/>
</dbReference>
<dbReference type="OMA" id="FASNTET"/>
<accession>A0A2H3KMB6</accession>
<dbReference type="PROSITE" id="PS51257">
    <property type="entry name" value="PROKAR_LIPOPROTEIN"/>
    <property type="match status" value="1"/>
</dbReference>
<gene>
    <name evidence="2" type="ORF">B0A77_07700</name>
    <name evidence="3" type="ORF">BC670_2119</name>
</gene>
<dbReference type="Pfam" id="PF14129">
    <property type="entry name" value="DUF4296"/>
    <property type="match status" value="1"/>
</dbReference>
<dbReference type="OrthoDB" id="1525222at2"/>
<protein>
    <submittedName>
        <fullName evidence="2">DUF4296 domain-containing protein</fullName>
    </submittedName>
</protein>
<feature type="domain" description="DUF4296" evidence="1">
    <location>
        <begin position="25"/>
        <end position="104"/>
    </location>
</feature>
<organism evidence="2 4">
    <name type="scientific">Flavobacterium branchiophilum</name>
    <dbReference type="NCBI Taxonomy" id="55197"/>
    <lineage>
        <taxon>Bacteria</taxon>
        <taxon>Pseudomonadati</taxon>
        <taxon>Bacteroidota</taxon>
        <taxon>Flavobacteriia</taxon>
        <taxon>Flavobacteriales</taxon>
        <taxon>Flavobacteriaceae</taxon>
        <taxon>Flavobacterium</taxon>
    </lineage>
</organism>
<sequence>MKKALIVLIVFGFLLSCKETVVEKPKNLIDDDVMVEILYDLALLDAVRNNTVYASKLKTTTNKLIYEKYKIDSVQFAKSHQYYASNIAKYRRMYNKVNAKLAEKDSLLTYKILKK</sequence>
<dbReference type="InterPro" id="IPR025381">
    <property type="entry name" value="DUF4296"/>
</dbReference>
<dbReference type="AlphaFoldDB" id="A0A2H3KMB6"/>
<dbReference type="Proteomes" id="UP000220828">
    <property type="component" value="Unassembled WGS sequence"/>
</dbReference>
<name>A0A2H3KMB6_9FLAO</name>